<proteinExistence type="predicted"/>
<dbReference type="RefSeq" id="XP_008872950.1">
    <property type="nucleotide sequence ID" value="XM_008874728.1"/>
</dbReference>
<gene>
    <name evidence="2" type="ORF">H310_08822</name>
</gene>
<dbReference type="Gene3D" id="3.30.2230.10">
    <property type="entry name" value="DUSP-like"/>
    <property type="match status" value="1"/>
</dbReference>
<dbReference type="GO" id="GO:0004843">
    <property type="term" value="F:cysteine-type deubiquitinase activity"/>
    <property type="evidence" value="ECO:0007669"/>
    <property type="project" value="InterPro"/>
</dbReference>
<dbReference type="AlphaFoldDB" id="A0A024TXK4"/>
<evidence type="ECO:0000259" key="1">
    <source>
        <dbReference type="PROSITE" id="PS51283"/>
    </source>
</evidence>
<organism evidence="2">
    <name type="scientific">Aphanomyces invadans</name>
    <dbReference type="NCBI Taxonomy" id="157072"/>
    <lineage>
        <taxon>Eukaryota</taxon>
        <taxon>Sar</taxon>
        <taxon>Stramenopiles</taxon>
        <taxon>Oomycota</taxon>
        <taxon>Saprolegniomycetes</taxon>
        <taxon>Saprolegniales</taxon>
        <taxon>Verrucalvaceae</taxon>
        <taxon>Aphanomyces</taxon>
    </lineage>
</organism>
<evidence type="ECO:0000313" key="2">
    <source>
        <dbReference type="EMBL" id="ETV98753.1"/>
    </source>
</evidence>
<dbReference type="SUPFAM" id="SSF143791">
    <property type="entry name" value="DUSP-like"/>
    <property type="match status" value="1"/>
</dbReference>
<dbReference type="VEuPathDB" id="FungiDB:H310_08822"/>
<sequence>MRVAWIEVGRYLTTTELVWLSLCSKELHGHVAALALILLKESPSLAFLAQSPEPTWPKLRRPPTLMWLRCVELQYIKSILLYAMPLSNDPAEATTSAAVVLLAKSFVLGCKKQCVKADKLLKQGPKAYKSMVQNPKSTVKVLSALDTVVERDIPDMSDSLTCAHSRLRPLSLSNGHGKRMVLPLSQWKKLFPYFPRPVYGLGLSAIECNRCVATAEADADAANVQKTERLLTHASTSTLLDLLHRKQHYPPALFSPETTTFYLVPLKWSKAWRAFAKSNHPKPPGPIVNGGLLCARHKRPVVPTSVDLFLSGVTTSLTPPNGSIPGLSTKHPLYEIVTAAEWEDLTDQYCADLSVGFAVVHGAVHWQSLPCQMCAEPVESSRRTNQQNHQPYNHHVSL</sequence>
<dbReference type="InterPro" id="IPR006615">
    <property type="entry name" value="Pept_C19_DUSP"/>
</dbReference>
<feature type="domain" description="DUSP" evidence="1">
    <location>
        <begin position="231"/>
        <end position="364"/>
    </location>
</feature>
<dbReference type="PROSITE" id="PS51283">
    <property type="entry name" value="DUSP"/>
    <property type="match status" value="1"/>
</dbReference>
<name>A0A024TXK4_9STRA</name>
<dbReference type="OrthoDB" id="58216at2759"/>
<protein>
    <recommendedName>
        <fullName evidence="1">DUSP domain-containing protein</fullName>
    </recommendedName>
</protein>
<accession>A0A024TXK4</accession>
<dbReference type="EMBL" id="KI913969">
    <property type="protein sequence ID" value="ETV98753.1"/>
    <property type="molecule type" value="Genomic_DNA"/>
</dbReference>
<reference evidence="2" key="1">
    <citation type="submission" date="2013-12" db="EMBL/GenBank/DDBJ databases">
        <title>The Genome Sequence of Aphanomyces invadans NJM9701.</title>
        <authorList>
            <consortium name="The Broad Institute Genomics Platform"/>
            <person name="Russ C."/>
            <person name="Tyler B."/>
            <person name="van West P."/>
            <person name="Dieguez-Uribeondo J."/>
            <person name="Young S.K."/>
            <person name="Zeng Q."/>
            <person name="Gargeya S."/>
            <person name="Fitzgerald M."/>
            <person name="Abouelleil A."/>
            <person name="Alvarado L."/>
            <person name="Chapman S.B."/>
            <person name="Gainer-Dewar J."/>
            <person name="Goldberg J."/>
            <person name="Griggs A."/>
            <person name="Gujja S."/>
            <person name="Hansen M."/>
            <person name="Howarth C."/>
            <person name="Imamovic A."/>
            <person name="Ireland A."/>
            <person name="Larimer J."/>
            <person name="McCowan C."/>
            <person name="Murphy C."/>
            <person name="Pearson M."/>
            <person name="Poon T.W."/>
            <person name="Priest M."/>
            <person name="Roberts A."/>
            <person name="Saif S."/>
            <person name="Shea T."/>
            <person name="Sykes S."/>
            <person name="Wortman J."/>
            <person name="Nusbaum C."/>
            <person name="Birren B."/>
        </authorList>
    </citation>
    <scope>NUCLEOTIDE SEQUENCE [LARGE SCALE GENOMIC DNA]</scope>
    <source>
        <strain evidence="2">NJM9701</strain>
    </source>
</reference>
<dbReference type="eggNOG" id="ENOG502RJ56">
    <property type="taxonomic scope" value="Eukaryota"/>
</dbReference>
<dbReference type="InterPro" id="IPR035927">
    <property type="entry name" value="DUSP-like_sf"/>
</dbReference>
<dbReference type="GeneID" id="20085872"/>